<dbReference type="InterPro" id="IPR009000">
    <property type="entry name" value="Transl_B-barrel_sf"/>
</dbReference>
<reference evidence="4 5" key="1">
    <citation type="journal article" date="2015" name="Nature">
        <title>rRNA introns, odd ribosomes, and small enigmatic genomes across a large radiation of phyla.</title>
        <authorList>
            <person name="Brown C.T."/>
            <person name="Hug L.A."/>
            <person name="Thomas B.C."/>
            <person name="Sharon I."/>
            <person name="Castelle C.J."/>
            <person name="Singh A."/>
            <person name="Wilkins M.J."/>
            <person name="Williams K.H."/>
            <person name="Banfield J.F."/>
        </authorList>
    </citation>
    <scope>NUCLEOTIDE SEQUENCE [LARGE SCALE GENOMIC DNA]</scope>
</reference>
<name>A0A0G0HIM5_9BACT</name>
<dbReference type="GO" id="GO:0005524">
    <property type="term" value="F:ATP binding"/>
    <property type="evidence" value="ECO:0007669"/>
    <property type="project" value="InterPro"/>
</dbReference>
<comment type="caution">
    <text evidence="4">The sequence shown here is derived from an EMBL/GenBank/DDBJ whole genome shotgun (WGS) entry which is preliminary data.</text>
</comment>
<keyword evidence="4" id="KW-0436">Ligase</keyword>
<proteinExistence type="predicted"/>
<keyword evidence="2" id="KW-0862">Zinc</keyword>
<dbReference type="GO" id="GO:0002161">
    <property type="term" value="F:aminoacyl-tRNA deacylase activity"/>
    <property type="evidence" value="ECO:0007669"/>
    <property type="project" value="UniProtKB-ARBA"/>
</dbReference>
<sequence>MKTKQIYYEDSYQKEIKCNILSVEPKGILLNVVLDQTIFYPEGGGQSSDKGHIGEAKVEYVRLSDGEIIHQVQGELKTGENVTALLDWNWRYKYMKIHTAGHALHDVLMTMFEGLYPIRGSHGKKAFLEYQGELDASKKDEIEKKVNEALQADLPVNTKESTYDELEKECRFLPPHLPKDKPLRMIKIGSYAPMPDGGVHVKTTKEIGTIWIANISSQEGKVKIRYGVAG</sequence>
<protein>
    <submittedName>
        <fullName evidence="4">Threonyl/alanyl tRNA synthetase SAD</fullName>
    </submittedName>
</protein>
<dbReference type="Gene3D" id="3.30.980.10">
    <property type="entry name" value="Threonyl-trna Synthetase, Chain A, domain 2"/>
    <property type="match status" value="1"/>
</dbReference>
<accession>A0A0G0HIM5</accession>
<dbReference type="InterPro" id="IPR018164">
    <property type="entry name" value="Ala-tRNA-synth_IIc_N"/>
</dbReference>
<dbReference type="SUPFAM" id="SSF55186">
    <property type="entry name" value="ThrRS/AlaRS common domain"/>
    <property type="match status" value="1"/>
</dbReference>
<organism evidence="4 5">
    <name type="scientific">Candidatus Roizmanbacteria bacterium GW2011_GWA2_37_7</name>
    <dbReference type="NCBI Taxonomy" id="1618481"/>
    <lineage>
        <taxon>Bacteria</taxon>
        <taxon>Candidatus Roizmaniibacteriota</taxon>
    </lineage>
</organism>
<dbReference type="Proteomes" id="UP000034471">
    <property type="component" value="Unassembled WGS sequence"/>
</dbReference>
<dbReference type="PROSITE" id="PS50860">
    <property type="entry name" value="AA_TRNA_LIGASE_II_ALA"/>
    <property type="match status" value="1"/>
</dbReference>
<dbReference type="GO" id="GO:0004813">
    <property type="term" value="F:alanine-tRNA ligase activity"/>
    <property type="evidence" value="ECO:0007669"/>
    <property type="project" value="InterPro"/>
</dbReference>
<evidence type="ECO:0000256" key="1">
    <source>
        <dbReference type="ARBA" id="ARBA00022723"/>
    </source>
</evidence>
<dbReference type="InterPro" id="IPR018165">
    <property type="entry name" value="Ala-tRNA-synth_IIc_core"/>
</dbReference>
<dbReference type="PANTHER" id="PTHR43462:SF1">
    <property type="entry name" value="ALANYL-TRNA EDITING PROTEIN AARSD1"/>
    <property type="match status" value="1"/>
</dbReference>
<dbReference type="Gene3D" id="2.40.30.130">
    <property type="match status" value="1"/>
</dbReference>
<evidence type="ECO:0000313" key="4">
    <source>
        <dbReference type="EMBL" id="KKQ38425.1"/>
    </source>
</evidence>
<dbReference type="AlphaFoldDB" id="A0A0G0HIM5"/>
<dbReference type="GO" id="GO:0006419">
    <property type="term" value="P:alanyl-tRNA aminoacylation"/>
    <property type="evidence" value="ECO:0007669"/>
    <property type="project" value="InterPro"/>
</dbReference>
<dbReference type="SUPFAM" id="SSF50447">
    <property type="entry name" value="Translation proteins"/>
    <property type="match status" value="1"/>
</dbReference>
<evidence type="ECO:0000256" key="2">
    <source>
        <dbReference type="ARBA" id="ARBA00022833"/>
    </source>
</evidence>
<dbReference type="GO" id="GO:0046872">
    <property type="term" value="F:metal ion binding"/>
    <property type="evidence" value="ECO:0007669"/>
    <property type="project" value="UniProtKB-KW"/>
</dbReference>
<dbReference type="EMBL" id="LBTJ01000010">
    <property type="protein sequence ID" value="KKQ38425.1"/>
    <property type="molecule type" value="Genomic_DNA"/>
</dbReference>
<keyword evidence="1" id="KW-0479">Metal-binding</keyword>
<dbReference type="GO" id="GO:0003676">
    <property type="term" value="F:nucleic acid binding"/>
    <property type="evidence" value="ECO:0007669"/>
    <property type="project" value="InterPro"/>
</dbReference>
<dbReference type="InterPro" id="IPR018163">
    <property type="entry name" value="Thr/Ala-tRNA-synth_IIc_edit"/>
</dbReference>
<keyword evidence="4" id="KW-0030">Aminoacyl-tRNA synthetase</keyword>
<dbReference type="PANTHER" id="PTHR43462">
    <property type="entry name" value="ALANYL-TRNA EDITING PROTEIN"/>
    <property type="match status" value="1"/>
</dbReference>
<evidence type="ECO:0000259" key="3">
    <source>
        <dbReference type="PROSITE" id="PS50860"/>
    </source>
</evidence>
<evidence type="ECO:0000313" key="5">
    <source>
        <dbReference type="Proteomes" id="UP000034471"/>
    </source>
</evidence>
<gene>
    <name evidence="4" type="ORF">US54_C0010G0006</name>
</gene>
<dbReference type="InterPro" id="IPR051335">
    <property type="entry name" value="Alanyl-tRNA_Editing_Enzymes"/>
</dbReference>
<feature type="domain" description="Alanyl-transfer RNA synthetases family profile" evidence="3">
    <location>
        <begin position="1"/>
        <end position="230"/>
    </location>
</feature>
<dbReference type="STRING" id="1618481.US54_C0010G0006"/>
<dbReference type="Pfam" id="PF01411">
    <property type="entry name" value="tRNA-synt_2c"/>
    <property type="match status" value="1"/>
</dbReference>